<keyword evidence="9" id="KW-0511">Multifunctional enzyme</keyword>
<name>A0A1T1ANA7_RHOFE</name>
<dbReference type="SUPFAM" id="SSF51905">
    <property type="entry name" value="FAD/NAD(P)-binding domain"/>
    <property type="match status" value="1"/>
</dbReference>
<sequence>MTPDWLGLPRWQILDTCFKDGLGFLRTWHTWQHTTDRPRVLHVVALCPRAPTPETLVQACGDDVALLPLANELVAHWFGLLPGFHRFLLVKGQVTLTLCVGDALQALRQHTFLADEVCVALDAPEQPGAFDAHNPWAIKALARCCRRGTLLRGHLPADVDSSALNQLLRSSGFAISDTSADTEGQLLARFDPPWTLKTSRQNHLTALPVQRCAVVGAGLAGASVAAALARRGWQVLVLDAAPAPAAGASGLPVGLVVPHTSSDDCPLSRLSRAGVRLTLQQARQHLQPGTPWAATGVLERQVGGTPQLPAHWPPEGQDWSVSAPDKLADGPGLWHPRAAWIQPAALVSAWLKQPGVRFQGGAKVCHVQHNNGVWQLLDESQRVLCCAERVVFANAGAARPLLDNLAQSHPALSSQLQHLPTTQGMRGLLSWALHSDSTAHPAVFPPFPVNGFSGLVPHVPTDAGPAWFMGSSYQPEQQVERPDDNNHVRNWEHLNELLPSLAGPLAASFASDKLQTWKGTRCISADRLPLVGPLEAREQPSLWLCAALGSRGLSFSVLCAELLAAQMGAEPLPIEAKLAKALHALRA</sequence>
<reference evidence="11 12" key="1">
    <citation type="submission" date="2017-01" db="EMBL/GenBank/DDBJ databases">
        <title>Genome sequencing of Rhodoferax fermentans JCM 7819.</title>
        <authorList>
            <person name="Kim Y.J."/>
            <person name="Farh M.E.-A."/>
            <person name="Yang D.-C."/>
        </authorList>
    </citation>
    <scope>NUCLEOTIDE SEQUENCE [LARGE SCALE GENOMIC DNA]</scope>
    <source>
        <strain evidence="11 12">JCM 7819</strain>
    </source>
</reference>
<protein>
    <recommendedName>
        <fullName evidence="10">FAD dependent oxidoreductase domain-containing protein</fullName>
    </recommendedName>
</protein>
<keyword evidence="4" id="KW-0808">Transferase</keyword>
<evidence type="ECO:0000313" key="11">
    <source>
        <dbReference type="EMBL" id="OOV05544.1"/>
    </source>
</evidence>
<dbReference type="Proteomes" id="UP000190750">
    <property type="component" value="Unassembled WGS sequence"/>
</dbReference>
<dbReference type="InterPro" id="IPR017610">
    <property type="entry name" value="tRNA_S-uridine_synth_MnmC_C"/>
</dbReference>
<comment type="caution">
    <text evidence="11">The sequence shown here is derived from an EMBL/GenBank/DDBJ whole genome shotgun (WGS) entry which is preliminary data.</text>
</comment>
<evidence type="ECO:0000256" key="3">
    <source>
        <dbReference type="ARBA" id="ARBA00022630"/>
    </source>
</evidence>
<evidence type="ECO:0000259" key="10">
    <source>
        <dbReference type="Pfam" id="PF01266"/>
    </source>
</evidence>
<dbReference type="Gene3D" id="3.50.50.60">
    <property type="entry name" value="FAD/NAD(P)-binding domain"/>
    <property type="match status" value="1"/>
</dbReference>
<dbReference type="InterPro" id="IPR006076">
    <property type="entry name" value="FAD-dep_OxRdtase"/>
</dbReference>
<keyword evidence="3" id="KW-0285">Flavoprotein</keyword>
<dbReference type="OrthoDB" id="9786494at2"/>
<evidence type="ECO:0000313" key="12">
    <source>
        <dbReference type="Proteomes" id="UP000190750"/>
    </source>
</evidence>
<keyword evidence="2" id="KW-0489">Methyltransferase</keyword>
<evidence type="ECO:0000256" key="1">
    <source>
        <dbReference type="ARBA" id="ARBA00022490"/>
    </source>
</evidence>
<dbReference type="AlphaFoldDB" id="A0A1T1ANA7"/>
<dbReference type="STRING" id="28066.RF819_01430"/>
<gene>
    <name evidence="11" type="ORF">RF819_01430</name>
</gene>
<dbReference type="NCBIfam" id="TIGR03197">
    <property type="entry name" value="MnmC_Cterm"/>
    <property type="match status" value="1"/>
</dbReference>
<dbReference type="Pfam" id="PF01266">
    <property type="entry name" value="DAO"/>
    <property type="match status" value="1"/>
</dbReference>
<evidence type="ECO:0000256" key="7">
    <source>
        <dbReference type="ARBA" id="ARBA00022827"/>
    </source>
</evidence>
<dbReference type="InterPro" id="IPR036188">
    <property type="entry name" value="FAD/NAD-bd_sf"/>
</dbReference>
<dbReference type="GO" id="GO:0008168">
    <property type="term" value="F:methyltransferase activity"/>
    <property type="evidence" value="ECO:0007669"/>
    <property type="project" value="UniProtKB-KW"/>
</dbReference>
<evidence type="ECO:0000256" key="9">
    <source>
        <dbReference type="ARBA" id="ARBA00023268"/>
    </source>
</evidence>
<evidence type="ECO:0000256" key="5">
    <source>
        <dbReference type="ARBA" id="ARBA00022691"/>
    </source>
</evidence>
<dbReference type="RefSeq" id="WP_078363323.1">
    <property type="nucleotide sequence ID" value="NZ_MTJN01000002.1"/>
</dbReference>
<accession>A0A1T1ANA7</accession>
<dbReference type="GO" id="GO:0032259">
    <property type="term" value="P:methylation"/>
    <property type="evidence" value="ECO:0007669"/>
    <property type="project" value="UniProtKB-KW"/>
</dbReference>
<dbReference type="PANTHER" id="PTHR13847:SF283">
    <property type="entry name" value="TRNA 5-METHYLAMINOMETHYL-2-THIOURIDINE BIOSYNTHESIS BIFUNCTIONAL PROTEIN MNMC"/>
    <property type="match status" value="1"/>
</dbReference>
<organism evidence="11 12">
    <name type="scientific">Rhodoferax fermentans</name>
    <dbReference type="NCBI Taxonomy" id="28066"/>
    <lineage>
        <taxon>Bacteria</taxon>
        <taxon>Pseudomonadati</taxon>
        <taxon>Pseudomonadota</taxon>
        <taxon>Betaproteobacteria</taxon>
        <taxon>Burkholderiales</taxon>
        <taxon>Comamonadaceae</taxon>
        <taxon>Rhodoferax</taxon>
    </lineage>
</organism>
<evidence type="ECO:0000256" key="2">
    <source>
        <dbReference type="ARBA" id="ARBA00022603"/>
    </source>
</evidence>
<evidence type="ECO:0000256" key="8">
    <source>
        <dbReference type="ARBA" id="ARBA00023002"/>
    </source>
</evidence>
<dbReference type="Gene3D" id="3.30.9.10">
    <property type="entry name" value="D-Amino Acid Oxidase, subunit A, domain 2"/>
    <property type="match status" value="1"/>
</dbReference>
<keyword evidence="1" id="KW-0963">Cytoplasm</keyword>
<dbReference type="GO" id="GO:0008033">
    <property type="term" value="P:tRNA processing"/>
    <property type="evidence" value="ECO:0007669"/>
    <property type="project" value="UniProtKB-KW"/>
</dbReference>
<dbReference type="InterPro" id="IPR029063">
    <property type="entry name" value="SAM-dependent_MTases_sf"/>
</dbReference>
<evidence type="ECO:0000256" key="6">
    <source>
        <dbReference type="ARBA" id="ARBA00022694"/>
    </source>
</evidence>
<dbReference type="GO" id="GO:0016645">
    <property type="term" value="F:oxidoreductase activity, acting on the CH-NH group of donors"/>
    <property type="evidence" value="ECO:0007669"/>
    <property type="project" value="InterPro"/>
</dbReference>
<proteinExistence type="predicted"/>
<keyword evidence="7" id="KW-0274">FAD</keyword>
<keyword evidence="5" id="KW-0949">S-adenosyl-L-methionine</keyword>
<dbReference type="PANTHER" id="PTHR13847">
    <property type="entry name" value="SARCOSINE DEHYDROGENASE-RELATED"/>
    <property type="match status" value="1"/>
</dbReference>
<dbReference type="GO" id="GO:0005737">
    <property type="term" value="C:cytoplasm"/>
    <property type="evidence" value="ECO:0007669"/>
    <property type="project" value="TreeGrafter"/>
</dbReference>
<feature type="domain" description="FAD dependent oxidoreductase" evidence="10">
    <location>
        <begin position="212"/>
        <end position="565"/>
    </location>
</feature>
<dbReference type="EMBL" id="MTJN01000002">
    <property type="protein sequence ID" value="OOV05544.1"/>
    <property type="molecule type" value="Genomic_DNA"/>
</dbReference>
<keyword evidence="6" id="KW-0819">tRNA processing</keyword>
<keyword evidence="8" id="KW-0560">Oxidoreductase</keyword>
<evidence type="ECO:0000256" key="4">
    <source>
        <dbReference type="ARBA" id="ARBA00022679"/>
    </source>
</evidence>
<keyword evidence="12" id="KW-1185">Reference proteome</keyword>
<dbReference type="Gene3D" id="3.40.50.150">
    <property type="entry name" value="Vaccinia Virus protein VP39"/>
    <property type="match status" value="1"/>
</dbReference>